<name>A0A9J6AMG4_SOLCO</name>
<organism evidence="2 3">
    <name type="scientific">Solanum commersonii</name>
    <name type="common">Commerson's wild potato</name>
    <name type="synonym">Commerson's nightshade</name>
    <dbReference type="NCBI Taxonomy" id="4109"/>
    <lineage>
        <taxon>Eukaryota</taxon>
        <taxon>Viridiplantae</taxon>
        <taxon>Streptophyta</taxon>
        <taxon>Embryophyta</taxon>
        <taxon>Tracheophyta</taxon>
        <taxon>Spermatophyta</taxon>
        <taxon>Magnoliopsida</taxon>
        <taxon>eudicotyledons</taxon>
        <taxon>Gunneridae</taxon>
        <taxon>Pentapetalae</taxon>
        <taxon>asterids</taxon>
        <taxon>lamiids</taxon>
        <taxon>Solanales</taxon>
        <taxon>Solanaceae</taxon>
        <taxon>Solanoideae</taxon>
        <taxon>Solaneae</taxon>
        <taxon>Solanum</taxon>
    </lineage>
</organism>
<dbReference type="Proteomes" id="UP000824120">
    <property type="component" value="Chromosome 2"/>
</dbReference>
<proteinExistence type="predicted"/>
<sequence>MEKKGGVRIIPTVVPAIIITNPRPYPKIIPASHIDGPEGIRNTGNSAKEATSTRARTGRPNAVASQCRVGIRIYKI</sequence>
<evidence type="ECO:0000313" key="2">
    <source>
        <dbReference type="EMBL" id="KAG5625840.1"/>
    </source>
</evidence>
<feature type="compositionally biased region" description="Polar residues" evidence="1">
    <location>
        <begin position="42"/>
        <end position="55"/>
    </location>
</feature>
<accession>A0A9J6AMG4</accession>
<gene>
    <name evidence="2" type="ORF">H5410_011058</name>
</gene>
<dbReference type="EMBL" id="JACXVP010000002">
    <property type="protein sequence ID" value="KAG5625840.1"/>
    <property type="molecule type" value="Genomic_DNA"/>
</dbReference>
<evidence type="ECO:0000313" key="3">
    <source>
        <dbReference type="Proteomes" id="UP000824120"/>
    </source>
</evidence>
<protein>
    <submittedName>
        <fullName evidence="2">Uncharacterized protein</fullName>
    </submittedName>
</protein>
<evidence type="ECO:0000256" key="1">
    <source>
        <dbReference type="SAM" id="MobiDB-lite"/>
    </source>
</evidence>
<reference evidence="2 3" key="1">
    <citation type="submission" date="2020-09" db="EMBL/GenBank/DDBJ databases">
        <title>De no assembly of potato wild relative species, Solanum commersonii.</title>
        <authorList>
            <person name="Cho K."/>
        </authorList>
    </citation>
    <scope>NUCLEOTIDE SEQUENCE [LARGE SCALE GENOMIC DNA]</scope>
    <source>
        <strain evidence="2">LZ3.2</strain>
        <tissue evidence="2">Leaf</tissue>
    </source>
</reference>
<feature type="region of interest" description="Disordered" evidence="1">
    <location>
        <begin position="31"/>
        <end position="61"/>
    </location>
</feature>
<keyword evidence="3" id="KW-1185">Reference proteome</keyword>
<comment type="caution">
    <text evidence="2">The sequence shown here is derived from an EMBL/GenBank/DDBJ whole genome shotgun (WGS) entry which is preliminary data.</text>
</comment>
<dbReference type="AlphaFoldDB" id="A0A9J6AMG4"/>